<feature type="domain" description="PPIase FKBP-type" evidence="8">
    <location>
        <begin position="231"/>
        <end position="320"/>
    </location>
</feature>
<reference evidence="9 10" key="1">
    <citation type="journal article" date="2013" name="ISME J.">
        <title>A metabolic model for members of the genus Tetrasphaera involved in enhanced biological phosphorus removal.</title>
        <authorList>
            <person name="Kristiansen R."/>
            <person name="Nguyen H.T.T."/>
            <person name="Saunders A.M."/>
            <person name="Nielsen J.L."/>
            <person name="Wimmer R."/>
            <person name="Le V.Q."/>
            <person name="McIlroy S.J."/>
            <person name="Petrovski S."/>
            <person name="Seviour R.J."/>
            <person name="Calteau A."/>
            <person name="Nielsen K.L."/>
            <person name="Nielsen P.H."/>
        </authorList>
    </citation>
    <scope>NUCLEOTIDE SEQUENCE [LARGE SCALE GENOMIC DNA]</scope>
    <source>
        <strain evidence="9 10">T1-X7</strain>
    </source>
</reference>
<comment type="caution">
    <text evidence="9">The sequence shown here is derived from an EMBL/GenBank/DDBJ whole genome shotgun (WGS) entry which is preliminary data.</text>
</comment>
<gene>
    <name evidence="9" type="ORF">BN12_1330012</name>
</gene>
<comment type="catalytic activity">
    <reaction evidence="1 5 6">
        <text>[protein]-peptidylproline (omega=180) = [protein]-peptidylproline (omega=0)</text>
        <dbReference type="Rhea" id="RHEA:16237"/>
        <dbReference type="Rhea" id="RHEA-COMP:10747"/>
        <dbReference type="Rhea" id="RHEA-COMP:10748"/>
        <dbReference type="ChEBI" id="CHEBI:83833"/>
        <dbReference type="ChEBI" id="CHEBI:83834"/>
        <dbReference type="EC" id="5.2.1.8"/>
    </reaction>
</comment>
<dbReference type="InterPro" id="IPR046357">
    <property type="entry name" value="PPIase_dom_sf"/>
</dbReference>
<proteinExistence type="inferred from homology"/>
<feature type="chain" id="PRO_5039449346" description="Peptidyl-prolyl cis-trans isomerase" evidence="7">
    <location>
        <begin position="21"/>
        <end position="320"/>
    </location>
</feature>
<evidence type="ECO:0000256" key="5">
    <source>
        <dbReference type="PROSITE-ProRule" id="PRU00277"/>
    </source>
</evidence>
<keyword evidence="10" id="KW-1185">Reference proteome</keyword>
<dbReference type="Pfam" id="PF00254">
    <property type="entry name" value="FKBP_C"/>
    <property type="match status" value="2"/>
</dbReference>
<organism evidence="9 10">
    <name type="scientific">Nostocoides japonicum T1-X7</name>
    <dbReference type="NCBI Taxonomy" id="1194083"/>
    <lineage>
        <taxon>Bacteria</taxon>
        <taxon>Bacillati</taxon>
        <taxon>Actinomycetota</taxon>
        <taxon>Actinomycetes</taxon>
        <taxon>Micrococcales</taxon>
        <taxon>Intrasporangiaceae</taxon>
        <taxon>Nostocoides</taxon>
    </lineage>
</organism>
<dbReference type="PROSITE" id="PS50059">
    <property type="entry name" value="FKBP_PPIASE"/>
    <property type="match status" value="2"/>
</dbReference>
<dbReference type="AlphaFoldDB" id="A0A077LX65"/>
<dbReference type="Gene3D" id="3.10.50.40">
    <property type="match status" value="2"/>
</dbReference>
<dbReference type="PROSITE" id="PS51257">
    <property type="entry name" value="PROKAR_LIPOPROTEIN"/>
    <property type="match status" value="1"/>
</dbReference>
<feature type="domain" description="PPIase FKBP-type" evidence="8">
    <location>
        <begin position="84"/>
        <end position="173"/>
    </location>
</feature>
<feature type="signal peptide" evidence="7">
    <location>
        <begin position="1"/>
        <end position="20"/>
    </location>
</feature>
<evidence type="ECO:0000256" key="7">
    <source>
        <dbReference type="SAM" id="SignalP"/>
    </source>
</evidence>
<comment type="similarity">
    <text evidence="2 6">Belongs to the FKBP-type PPIase family.</text>
</comment>
<dbReference type="STRING" id="1194083.BN12_1330012"/>
<dbReference type="RefSeq" id="WP_048553314.1">
    <property type="nucleotide sequence ID" value="NZ_HF570958.1"/>
</dbReference>
<dbReference type="InterPro" id="IPR001179">
    <property type="entry name" value="PPIase_FKBP_dom"/>
</dbReference>
<dbReference type="PANTHER" id="PTHR43811:SF19">
    <property type="entry name" value="39 KDA FK506-BINDING NUCLEAR PROTEIN"/>
    <property type="match status" value="1"/>
</dbReference>
<evidence type="ECO:0000256" key="3">
    <source>
        <dbReference type="ARBA" id="ARBA00023110"/>
    </source>
</evidence>
<evidence type="ECO:0000256" key="2">
    <source>
        <dbReference type="ARBA" id="ARBA00006577"/>
    </source>
</evidence>
<dbReference type="SUPFAM" id="SSF54534">
    <property type="entry name" value="FKBP-like"/>
    <property type="match status" value="2"/>
</dbReference>
<evidence type="ECO:0000256" key="4">
    <source>
        <dbReference type="ARBA" id="ARBA00023235"/>
    </source>
</evidence>
<dbReference type="EC" id="5.2.1.8" evidence="6"/>
<dbReference type="EMBL" id="CAJB01000039">
    <property type="protein sequence ID" value="CCH76579.1"/>
    <property type="molecule type" value="Genomic_DNA"/>
</dbReference>
<dbReference type="PANTHER" id="PTHR43811">
    <property type="entry name" value="FKBP-TYPE PEPTIDYL-PROLYL CIS-TRANS ISOMERASE FKPA"/>
    <property type="match status" value="1"/>
</dbReference>
<keyword evidence="3 5" id="KW-0697">Rotamase</keyword>
<accession>A0A077LX65</accession>
<evidence type="ECO:0000313" key="9">
    <source>
        <dbReference type="EMBL" id="CCH76579.1"/>
    </source>
</evidence>
<name>A0A077LX65_9MICO</name>
<evidence type="ECO:0000256" key="1">
    <source>
        <dbReference type="ARBA" id="ARBA00000971"/>
    </source>
</evidence>
<dbReference type="GO" id="GO:0003755">
    <property type="term" value="F:peptidyl-prolyl cis-trans isomerase activity"/>
    <property type="evidence" value="ECO:0007669"/>
    <property type="project" value="UniProtKB-UniRule"/>
</dbReference>
<sequence length="320" mass="32355">MNSRARVAAVLLAASTLVVAACGSGGSSSSSSSSSASGQIAAVKVVGADAKKTPAITLPEKPFKVTKTETRVITEGKGATLKSGQVASVSLAVVNGTSGKTVNSNYESAPTGLPVGDTTVIAGLKKALDNQKIGSRVLVAIPPADGFGTQGATSLGIAADDTMVVLMDIRSAVTMLPAATGTAVAPKKGLPTVVFNKDKAATITIPKGEKAPTKLVVQPLVEGTGATVKKGQTVRATYTGVLWRNGKVFDSAWAHDPAYIEFPAGEGQVIKGWDTSVVGQKVGSRLLLVVPPAQGYGSAGSGEIKGTDTMVFVMDILGAY</sequence>
<dbReference type="Proteomes" id="UP000035721">
    <property type="component" value="Unassembled WGS sequence"/>
</dbReference>
<evidence type="ECO:0000256" key="6">
    <source>
        <dbReference type="RuleBase" id="RU003915"/>
    </source>
</evidence>
<evidence type="ECO:0000259" key="8">
    <source>
        <dbReference type="PROSITE" id="PS50059"/>
    </source>
</evidence>
<protein>
    <recommendedName>
        <fullName evidence="6">Peptidyl-prolyl cis-trans isomerase</fullName>
        <ecNumber evidence="6">5.2.1.8</ecNumber>
    </recommendedName>
</protein>
<dbReference type="OrthoDB" id="25996at2"/>
<evidence type="ECO:0000313" key="10">
    <source>
        <dbReference type="Proteomes" id="UP000035721"/>
    </source>
</evidence>
<keyword evidence="7" id="KW-0732">Signal</keyword>
<keyword evidence="4 5" id="KW-0413">Isomerase</keyword>